<dbReference type="EMBL" id="FQUO01000019">
    <property type="protein sequence ID" value="SHG16302.1"/>
    <property type="molecule type" value="Genomic_DNA"/>
</dbReference>
<protein>
    <submittedName>
        <fullName evidence="2">CHRD domain-containing protein</fullName>
    </submittedName>
</protein>
<dbReference type="Pfam" id="PF07452">
    <property type="entry name" value="CHRD"/>
    <property type="match status" value="1"/>
</dbReference>
<dbReference type="STRING" id="1302690.BUE76_14125"/>
<reference evidence="2 3" key="1">
    <citation type="submission" date="2016-11" db="EMBL/GenBank/DDBJ databases">
        <authorList>
            <person name="Jaros S."/>
            <person name="Januszkiewicz K."/>
            <person name="Wedrychowicz H."/>
        </authorList>
    </citation>
    <scope>NUCLEOTIDE SEQUENCE [LARGE SCALE GENOMIC DNA]</scope>
    <source>
        <strain evidence="2 3">DSM 26897</strain>
    </source>
</reference>
<gene>
    <name evidence="2" type="ORF">SAMN05444008_11988</name>
</gene>
<evidence type="ECO:0000259" key="1">
    <source>
        <dbReference type="PROSITE" id="PS50933"/>
    </source>
</evidence>
<dbReference type="AlphaFoldDB" id="A0A1M5HKE5"/>
<feature type="domain" description="CHRD" evidence="1">
    <location>
        <begin position="34"/>
        <end position="157"/>
    </location>
</feature>
<dbReference type="SMART" id="SM00754">
    <property type="entry name" value="CHRD"/>
    <property type="match status" value="1"/>
</dbReference>
<keyword evidence="3" id="KW-1185">Reference proteome</keyword>
<dbReference type="InterPro" id="IPR010895">
    <property type="entry name" value="CHRD"/>
</dbReference>
<proteinExistence type="predicted"/>
<dbReference type="RefSeq" id="WP_073047265.1">
    <property type="nucleotide sequence ID" value="NZ_FQUO01000019.1"/>
</dbReference>
<accession>A0A1M5HKE5</accession>
<name>A0A1M5HKE5_9BACT</name>
<dbReference type="PROSITE" id="PS50933">
    <property type="entry name" value="CHRD"/>
    <property type="match status" value="1"/>
</dbReference>
<organism evidence="2 3">
    <name type="scientific">Cnuella takakiae</name>
    <dbReference type="NCBI Taxonomy" id="1302690"/>
    <lineage>
        <taxon>Bacteria</taxon>
        <taxon>Pseudomonadati</taxon>
        <taxon>Bacteroidota</taxon>
        <taxon>Chitinophagia</taxon>
        <taxon>Chitinophagales</taxon>
        <taxon>Chitinophagaceae</taxon>
        <taxon>Cnuella</taxon>
    </lineage>
</organism>
<dbReference type="PROSITE" id="PS51257">
    <property type="entry name" value="PROKAR_LIPOPROTEIN"/>
    <property type="match status" value="1"/>
</dbReference>
<sequence>MQVFYPRKVVRFFSGVFLLSCLIQSCTTRDVDTNSMQVNAALTGANERPTPVATAATGTVTGTYFNITNQLTFTANWVGLSAAPIAMHFHGPATADQTAPPVVGITNFPANPTASLTQTITLTDAQEQQLMAGQWYFNIHTPNNPPGEIRGQVVVAP</sequence>
<evidence type="ECO:0000313" key="2">
    <source>
        <dbReference type="EMBL" id="SHG16302.1"/>
    </source>
</evidence>
<dbReference type="Proteomes" id="UP000184368">
    <property type="component" value="Unassembled WGS sequence"/>
</dbReference>
<evidence type="ECO:0000313" key="3">
    <source>
        <dbReference type="Proteomes" id="UP000184368"/>
    </source>
</evidence>